<name>A0A151WLY2_9HYME</name>
<evidence type="ECO:0000313" key="3">
    <source>
        <dbReference type="Proteomes" id="UP000075809"/>
    </source>
</evidence>
<organism evidence="2 3">
    <name type="scientific">Mycetomoellerius zeteki</name>
    <dbReference type="NCBI Taxonomy" id="64791"/>
    <lineage>
        <taxon>Eukaryota</taxon>
        <taxon>Metazoa</taxon>
        <taxon>Ecdysozoa</taxon>
        <taxon>Arthropoda</taxon>
        <taxon>Hexapoda</taxon>
        <taxon>Insecta</taxon>
        <taxon>Pterygota</taxon>
        <taxon>Neoptera</taxon>
        <taxon>Endopterygota</taxon>
        <taxon>Hymenoptera</taxon>
        <taxon>Apocrita</taxon>
        <taxon>Aculeata</taxon>
        <taxon>Formicoidea</taxon>
        <taxon>Formicidae</taxon>
        <taxon>Myrmicinae</taxon>
        <taxon>Mycetomoellerius</taxon>
    </lineage>
</organism>
<evidence type="ECO:0000313" key="2">
    <source>
        <dbReference type="EMBL" id="KYQ48843.1"/>
    </source>
</evidence>
<feature type="region of interest" description="Disordered" evidence="1">
    <location>
        <begin position="38"/>
        <end position="64"/>
    </location>
</feature>
<reference evidence="2 3" key="1">
    <citation type="submission" date="2015-09" db="EMBL/GenBank/DDBJ databases">
        <title>Trachymyrmex zeteki WGS genome.</title>
        <authorList>
            <person name="Nygaard S."/>
            <person name="Hu H."/>
            <person name="Boomsma J."/>
            <person name="Zhang G."/>
        </authorList>
    </citation>
    <scope>NUCLEOTIDE SEQUENCE [LARGE SCALE GENOMIC DNA]</scope>
    <source>
        <strain evidence="2">Tzet28-1</strain>
        <tissue evidence="2">Whole body</tissue>
    </source>
</reference>
<dbReference type="EMBL" id="KQ982944">
    <property type="protein sequence ID" value="KYQ48843.1"/>
    <property type="molecule type" value="Genomic_DNA"/>
</dbReference>
<gene>
    <name evidence="2" type="ORF">ALC60_11895</name>
</gene>
<sequence length="131" mass="15699">MLLTSWYTLPPKDFRDRIDEYAYREAAKEIYPIGGELRESDMGSLRGRKRRSSSRRKYDEDDKLNPIPKFRYRRQTSANRRTRKSFNIVPMAPKTDICLSSFAISIYLKLIHISFLKNRNIIRAREFKLNY</sequence>
<dbReference type="AlphaFoldDB" id="A0A151WLY2"/>
<dbReference type="Proteomes" id="UP000075809">
    <property type="component" value="Unassembled WGS sequence"/>
</dbReference>
<proteinExistence type="predicted"/>
<evidence type="ECO:0000256" key="1">
    <source>
        <dbReference type="SAM" id="MobiDB-lite"/>
    </source>
</evidence>
<keyword evidence="3" id="KW-1185">Reference proteome</keyword>
<accession>A0A151WLY2</accession>
<feature type="compositionally biased region" description="Basic residues" evidence="1">
    <location>
        <begin position="46"/>
        <end position="55"/>
    </location>
</feature>
<protein>
    <submittedName>
        <fullName evidence="2">Uncharacterized protein</fullName>
    </submittedName>
</protein>